<protein>
    <recommendedName>
        <fullName evidence="2">G-patch domain-containing protein</fullName>
    </recommendedName>
</protein>
<dbReference type="HOGENOM" id="CLU_871618_0_0_1"/>
<accession>W7I8M3</accession>
<evidence type="ECO:0000256" key="1">
    <source>
        <dbReference type="SAM" id="MobiDB-lite"/>
    </source>
</evidence>
<dbReference type="EMBL" id="KI966427">
    <property type="protein sequence ID" value="EWC45380.1"/>
    <property type="molecule type" value="Genomic_DNA"/>
</dbReference>
<evidence type="ECO:0000259" key="2">
    <source>
        <dbReference type="PROSITE" id="PS50174"/>
    </source>
</evidence>
<dbReference type="Proteomes" id="UP000024837">
    <property type="component" value="Unassembled WGS sequence"/>
</dbReference>
<dbReference type="GO" id="GO:0003676">
    <property type="term" value="F:nucleic acid binding"/>
    <property type="evidence" value="ECO:0007669"/>
    <property type="project" value="InterPro"/>
</dbReference>
<dbReference type="PANTHER" id="PTHR20923">
    <property type="entry name" value="BAT4 PROTEIN-RELATED"/>
    <property type="match status" value="1"/>
</dbReference>
<keyword evidence="4" id="KW-1185">Reference proteome</keyword>
<dbReference type="PANTHER" id="PTHR20923:SF1">
    <property type="entry name" value="G PATCH DOMAIN AND ANKYRIN REPEAT-CONTAINING PROTEIN 1"/>
    <property type="match status" value="1"/>
</dbReference>
<sequence>MPVDGGDSISSEPSAGPPAEQIAQPSEYRSKRKRICFVPASSEDSGQETARAIGPNRGSSVANFYLSLVLPPKAGSANALQPSKSTEAPSLQGVPQHQLECGSSSVEDISAGTRAMMQSRHDCTITIRPSERQDIEYSKLRVSPDNLDTPVVSITEGPAVCRSEDAAVQPELVTVEPPLETPVAEAVDDICTTCKARVTDWRTHVRTTAHMVSEEHSKTPHHLNRQSEGYKHMVRMGWDPDGGGGLGAGEQGIRFPVKATTKNDTLGIGARAPKSIRDPADGVSESNPKKQRLLTAKQMQRLAKAERAARQDLHNYLRH</sequence>
<gene>
    <name evidence="3" type="ORF">DRE_00779</name>
</gene>
<feature type="compositionally biased region" description="Basic and acidic residues" evidence="1">
    <location>
        <begin position="303"/>
        <end position="319"/>
    </location>
</feature>
<dbReference type="SMART" id="SM00443">
    <property type="entry name" value="G_patch"/>
    <property type="match status" value="1"/>
</dbReference>
<dbReference type="InterPro" id="IPR000467">
    <property type="entry name" value="G_patch_dom"/>
</dbReference>
<dbReference type="PROSITE" id="PS50174">
    <property type="entry name" value="G_PATCH"/>
    <property type="match status" value="1"/>
</dbReference>
<organism evidence="3 4">
    <name type="scientific">Drechslerella stenobrocha 248</name>
    <dbReference type="NCBI Taxonomy" id="1043628"/>
    <lineage>
        <taxon>Eukaryota</taxon>
        <taxon>Fungi</taxon>
        <taxon>Dikarya</taxon>
        <taxon>Ascomycota</taxon>
        <taxon>Pezizomycotina</taxon>
        <taxon>Orbiliomycetes</taxon>
        <taxon>Orbiliales</taxon>
        <taxon>Orbiliaceae</taxon>
        <taxon>Drechslerella</taxon>
    </lineage>
</organism>
<dbReference type="InterPro" id="IPR039146">
    <property type="entry name" value="GPANK1"/>
</dbReference>
<feature type="region of interest" description="Disordered" evidence="1">
    <location>
        <begin position="1"/>
        <end position="58"/>
    </location>
</feature>
<proteinExistence type="predicted"/>
<feature type="compositionally biased region" description="Polar residues" evidence="1">
    <location>
        <begin position="78"/>
        <end position="101"/>
    </location>
</feature>
<evidence type="ECO:0000313" key="3">
    <source>
        <dbReference type="EMBL" id="EWC45380.1"/>
    </source>
</evidence>
<evidence type="ECO:0000313" key="4">
    <source>
        <dbReference type="Proteomes" id="UP000024837"/>
    </source>
</evidence>
<dbReference type="OrthoDB" id="20282at2759"/>
<feature type="domain" description="G-patch" evidence="2">
    <location>
        <begin position="225"/>
        <end position="273"/>
    </location>
</feature>
<reference evidence="3 4" key="1">
    <citation type="submission" date="2013-05" db="EMBL/GenBank/DDBJ databases">
        <title>Drechslerella stenobrocha genome reveals carnivorous origination and mechanical trapping mechanism of predatory fungi.</title>
        <authorList>
            <person name="Liu X."/>
            <person name="Zhang W."/>
            <person name="Liu K."/>
        </authorList>
    </citation>
    <scope>NUCLEOTIDE SEQUENCE [LARGE SCALE GENOMIC DNA]</scope>
    <source>
        <strain evidence="3 4">248</strain>
    </source>
</reference>
<dbReference type="AlphaFoldDB" id="W7I8M3"/>
<name>W7I8M3_9PEZI</name>
<feature type="region of interest" description="Disordered" evidence="1">
    <location>
        <begin position="269"/>
        <end position="319"/>
    </location>
</feature>
<feature type="region of interest" description="Disordered" evidence="1">
    <location>
        <begin position="75"/>
        <end position="101"/>
    </location>
</feature>
<dbReference type="Pfam" id="PF01585">
    <property type="entry name" value="G-patch"/>
    <property type="match status" value="1"/>
</dbReference>